<feature type="binding site" evidence="12 15">
    <location>
        <position position="50"/>
    </location>
    <ligand>
        <name>pyruvate</name>
        <dbReference type="ChEBI" id="CHEBI:15361"/>
    </ligand>
</feature>
<dbReference type="GO" id="GO:0005829">
    <property type="term" value="C:cytosol"/>
    <property type="evidence" value="ECO:0007669"/>
    <property type="project" value="TreeGrafter"/>
</dbReference>
<feature type="site" description="Part of a proton relay during catalysis" evidence="12">
    <location>
        <position position="49"/>
    </location>
</feature>
<comment type="catalytic activity">
    <reaction evidence="11 12">
        <text>L-aspartate 4-semialdehyde + pyruvate = (2S,4S)-4-hydroxy-2,3,4,5-tetrahydrodipicolinate + H2O + H(+)</text>
        <dbReference type="Rhea" id="RHEA:34171"/>
        <dbReference type="ChEBI" id="CHEBI:15361"/>
        <dbReference type="ChEBI" id="CHEBI:15377"/>
        <dbReference type="ChEBI" id="CHEBI:15378"/>
        <dbReference type="ChEBI" id="CHEBI:67139"/>
        <dbReference type="ChEBI" id="CHEBI:537519"/>
        <dbReference type="EC" id="4.3.3.7"/>
    </reaction>
</comment>
<evidence type="ECO:0000256" key="13">
    <source>
        <dbReference type="PIRNR" id="PIRNR001365"/>
    </source>
</evidence>
<accession>A0A7W3WMR2</accession>
<evidence type="ECO:0000256" key="14">
    <source>
        <dbReference type="PIRSR" id="PIRSR001365-1"/>
    </source>
</evidence>
<keyword evidence="10 12" id="KW-0704">Schiff base</keyword>
<keyword evidence="8 12" id="KW-0457">Lysine biosynthesis</keyword>
<dbReference type="Pfam" id="PF00701">
    <property type="entry name" value="DHDPS"/>
    <property type="match status" value="1"/>
</dbReference>
<dbReference type="InterPro" id="IPR005263">
    <property type="entry name" value="DapA"/>
</dbReference>
<dbReference type="Proteomes" id="UP000525686">
    <property type="component" value="Unassembled WGS sequence"/>
</dbReference>
<comment type="subcellular location">
    <subcellularLocation>
        <location evidence="12">Cytoplasm</location>
    </subcellularLocation>
</comment>
<dbReference type="InterPro" id="IPR013785">
    <property type="entry name" value="Aldolase_TIM"/>
</dbReference>
<gene>
    <name evidence="12 16" type="primary">dapA</name>
    <name evidence="16" type="ORF">H3146_18050</name>
</gene>
<dbReference type="RefSeq" id="WP_181354890.1">
    <property type="nucleotide sequence ID" value="NZ_JABJWZ010000182.1"/>
</dbReference>
<dbReference type="PRINTS" id="PR00146">
    <property type="entry name" value="DHPICSNTHASE"/>
</dbReference>
<dbReference type="GO" id="GO:0019877">
    <property type="term" value="P:diaminopimelate biosynthetic process"/>
    <property type="evidence" value="ECO:0007669"/>
    <property type="project" value="UniProtKB-UniRule"/>
</dbReference>
<evidence type="ECO:0000256" key="5">
    <source>
        <dbReference type="ARBA" id="ARBA00022490"/>
    </source>
</evidence>
<evidence type="ECO:0000256" key="8">
    <source>
        <dbReference type="ARBA" id="ARBA00023154"/>
    </source>
</evidence>
<comment type="function">
    <text evidence="1 12">Catalyzes the condensation of (S)-aspartate-beta-semialdehyde [(S)-ASA] and pyruvate to 4-hydroxy-tetrahydrodipicolinate (HTPA).</text>
</comment>
<dbReference type="PANTHER" id="PTHR12128:SF66">
    <property type="entry name" value="4-HYDROXY-2-OXOGLUTARATE ALDOLASE, MITOCHONDRIAL"/>
    <property type="match status" value="1"/>
</dbReference>
<evidence type="ECO:0000256" key="15">
    <source>
        <dbReference type="PIRSR" id="PIRSR001365-2"/>
    </source>
</evidence>
<keyword evidence="7 12" id="KW-0220">Diaminopimelate biosynthesis</keyword>
<dbReference type="Gene3D" id="3.20.20.70">
    <property type="entry name" value="Aldolase class I"/>
    <property type="match status" value="1"/>
</dbReference>
<proteinExistence type="inferred from homology"/>
<dbReference type="PIRSF" id="PIRSF001365">
    <property type="entry name" value="DHDPS"/>
    <property type="match status" value="1"/>
</dbReference>
<evidence type="ECO:0000256" key="11">
    <source>
        <dbReference type="ARBA" id="ARBA00047836"/>
    </source>
</evidence>
<keyword evidence="6 12" id="KW-0028">Amino-acid biosynthesis</keyword>
<keyword evidence="5 12" id="KW-0963">Cytoplasm</keyword>
<feature type="active site" description="Proton donor/acceptor" evidence="12 14">
    <location>
        <position position="138"/>
    </location>
</feature>
<dbReference type="GO" id="GO:0008840">
    <property type="term" value="F:4-hydroxy-tetrahydrodipicolinate synthase activity"/>
    <property type="evidence" value="ECO:0007669"/>
    <property type="project" value="UniProtKB-UniRule"/>
</dbReference>
<dbReference type="HAMAP" id="MF_00418">
    <property type="entry name" value="DapA"/>
    <property type="match status" value="1"/>
</dbReference>
<evidence type="ECO:0000256" key="3">
    <source>
        <dbReference type="ARBA" id="ARBA00007592"/>
    </source>
</evidence>
<evidence type="ECO:0000256" key="7">
    <source>
        <dbReference type="ARBA" id="ARBA00022915"/>
    </source>
</evidence>
<dbReference type="PROSITE" id="PS00665">
    <property type="entry name" value="DHDPS_1"/>
    <property type="match status" value="1"/>
</dbReference>
<protein>
    <recommendedName>
        <fullName evidence="4 12">4-hydroxy-tetrahydrodipicolinate synthase</fullName>
        <shortName evidence="12">HTPA synthase</shortName>
        <ecNumber evidence="4 12">4.3.3.7</ecNumber>
    </recommendedName>
</protein>
<dbReference type="SMART" id="SM01130">
    <property type="entry name" value="DHDPS"/>
    <property type="match status" value="1"/>
</dbReference>
<dbReference type="InterPro" id="IPR020624">
    <property type="entry name" value="Schiff_base-form_aldolases_CS"/>
</dbReference>
<keyword evidence="9 12" id="KW-0456">Lyase</keyword>
<comment type="subunit">
    <text evidence="12">Homotetramer; dimer of dimers.</text>
</comment>
<dbReference type="NCBIfam" id="TIGR00674">
    <property type="entry name" value="dapA"/>
    <property type="match status" value="1"/>
</dbReference>
<dbReference type="SUPFAM" id="SSF51569">
    <property type="entry name" value="Aldolase"/>
    <property type="match status" value="1"/>
</dbReference>
<evidence type="ECO:0000256" key="1">
    <source>
        <dbReference type="ARBA" id="ARBA00003294"/>
    </source>
</evidence>
<dbReference type="EC" id="4.3.3.7" evidence="4 12"/>
<dbReference type="EMBL" id="JABJWZ010000182">
    <property type="protein sequence ID" value="MBB1255242.1"/>
    <property type="molecule type" value="Genomic_DNA"/>
</dbReference>
<comment type="caution">
    <text evidence="12">Was originally thought to be a dihydrodipicolinate synthase (DHDPS), catalyzing the condensation of (S)-aspartate-beta-semialdehyde [(S)-ASA] and pyruvate to dihydrodipicolinate (DHDP). However, it was shown in E.coli that the product of the enzymatic reaction is not dihydrodipicolinate but in fact (4S)-4-hydroxy-2,3,4,5-tetrahydro-(2S)-dipicolinic acid (HTPA), and that the consecutive dehydration reaction leading to DHDP is not spontaneous but catalyzed by DapB.</text>
</comment>
<dbReference type="UniPathway" id="UPA00034">
    <property type="reaction ID" value="UER00017"/>
</dbReference>
<sequence length="296" mass="30317">MSSGPFGRLAAAMITPFADDGTLDLAGARRLAAHLVDRGGCDALVVNGTTGESVTTSDAEKLALLRAVLAEVGDRARVTAGVGSADTRRTVELARASEDAGAHGLLVVTPYYSRPTPEMVAHHLATVADNTALPVLLYDIPERTGVGTALTPETLRRLAEHPKVAGVKDCSHDLLGAGRTIAETGLALYAGSDEEILPLRAIGAAGAVSTVAHVAGPLLREMLDAFDAGNVGTARERHQALLPLLDAMRAVPGTVAVKALYAAAGLPGGPVRGPLLPAGADVVERLVTALRRTMGG</sequence>
<feature type="binding site" evidence="12 15">
    <location>
        <position position="208"/>
    </location>
    <ligand>
        <name>pyruvate</name>
        <dbReference type="ChEBI" id="CHEBI:15361"/>
    </ligand>
</feature>
<name>A0A7W3WMR2_9ACTN</name>
<evidence type="ECO:0000256" key="4">
    <source>
        <dbReference type="ARBA" id="ARBA00012086"/>
    </source>
</evidence>
<dbReference type="AlphaFoldDB" id="A0A7W3WMR2"/>
<comment type="pathway">
    <text evidence="2 12">Amino-acid biosynthesis; L-lysine biosynthesis via DAP pathway; (S)-tetrahydrodipicolinate from L-aspartate: step 3/4.</text>
</comment>
<evidence type="ECO:0000256" key="10">
    <source>
        <dbReference type="ARBA" id="ARBA00023270"/>
    </source>
</evidence>
<comment type="similarity">
    <text evidence="3 12 13">Belongs to the DapA family.</text>
</comment>
<evidence type="ECO:0000256" key="9">
    <source>
        <dbReference type="ARBA" id="ARBA00023239"/>
    </source>
</evidence>
<dbReference type="CDD" id="cd00950">
    <property type="entry name" value="DHDPS"/>
    <property type="match status" value="1"/>
</dbReference>
<feature type="active site" description="Schiff-base intermediate with substrate" evidence="12 14">
    <location>
        <position position="168"/>
    </location>
</feature>
<feature type="site" description="Part of a proton relay during catalysis" evidence="12">
    <location>
        <position position="112"/>
    </location>
</feature>
<organism evidence="16 17">
    <name type="scientific">Streptomyces alkaliterrae</name>
    <dbReference type="NCBI Taxonomy" id="2213162"/>
    <lineage>
        <taxon>Bacteria</taxon>
        <taxon>Bacillati</taxon>
        <taxon>Actinomycetota</taxon>
        <taxon>Actinomycetes</taxon>
        <taxon>Kitasatosporales</taxon>
        <taxon>Streptomycetaceae</taxon>
        <taxon>Streptomyces</taxon>
    </lineage>
</organism>
<dbReference type="PANTHER" id="PTHR12128">
    <property type="entry name" value="DIHYDRODIPICOLINATE SYNTHASE"/>
    <property type="match status" value="1"/>
</dbReference>
<comment type="caution">
    <text evidence="16">The sequence shown here is derived from an EMBL/GenBank/DDBJ whole genome shotgun (WGS) entry which is preliminary data.</text>
</comment>
<evidence type="ECO:0000313" key="17">
    <source>
        <dbReference type="Proteomes" id="UP000525686"/>
    </source>
</evidence>
<dbReference type="InterPro" id="IPR002220">
    <property type="entry name" value="DapA-like"/>
</dbReference>
<evidence type="ECO:0000256" key="2">
    <source>
        <dbReference type="ARBA" id="ARBA00005120"/>
    </source>
</evidence>
<evidence type="ECO:0000256" key="6">
    <source>
        <dbReference type="ARBA" id="ARBA00022605"/>
    </source>
</evidence>
<dbReference type="GO" id="GO:0009089">
    <property type="term" value="P:lysine biosynthetic process via diaminopimelate"/>
    <property type="evidence" value="ECO:0007669"/>
    <property type="project" value="UniProtKB-UniRule"/>
</dbReference>
<reference evidence="17" key="1">
    <citation type="submission" date="2020-05" db="EMBL/GenBank/DDBJ databases">
        <title>Classification of alakaliphilic streptomycetes isolated from an alkaline soil next to Lonar Crater, India and a proposal for the recognition of Streptomyces alkaliterrae sp. nov.</title>
        <authorList>
            <person name="Golinska P."/>
        </authorList>
    </citation>
    <scope>NUCLEOTIDE SEQUENCE [LARGE SCALE GENOMIC DNA]</scope>
    <source>
        <strain evidence="17">OF3</strain>
    </source>
</reference>
<evidence type="ECO:0000256" key="12">
    <source>
        <dbReference type="HAMAP-Rule" id="MF_00418"/>
    </source>
</evidence>
<evidence type="ECO:0000313" key="16">
    <source>
        <dbReference type="EMBL" id="MBB1255242.1"/>
    </source>
</evidence>